<keyword evidence="9" id="KW-1185">Reference proteome</keyword>
<dbReference type="SUPFAM" id="SSF54160">
    <property type="entry name" value="Chromo domain-like"/>
    <property type="match status" value="1"/>
</dbReference>
<protein>
    <recommendedName>
        <fullName evidence="10">SRCR domain-containing protein</fullName>
    </recommendedName>
</protein>
<proteinExistence type="predicted"/>
<evidence type="ECO:0000313" key="9">
    <source>
        <dbReference type="Proteomes" id="UP001239994"/>
    </source>
</evidence>
<dbReference type="InterPro" id="IPR000953">
    <property type="entry name" value="Chromo/chromo_shadow_dom"/>
</dbReference>
<dbReference type="PANTHER" id="PTHR19331:SF482">
    <property type="entry name" value="SCAVENGER RECEPTOR CLASS A MEMBER 5"/>
    <property type="match status" value="1"/>
</dbReference>
<feature type="domain" description="Chromo" evidence="6">
    <location>
        <begin position="8"/>
        <end position="58"/>
    </location>
</feature>
<gene>
    <name evidence="8" type="ORF">P4O66_000751</name>
</gene>
<reference evidence="8" key="1">
    <citation type="submission" date="2023-03" db="EMBL/GenBank/DDBJ databases">
        <title>Electrophorus voltai genome.</title>
        <authorList>
            <person name="Bian C."/>
        </authorList>
    </citation>
    <scope>NUCLEOTIDE SEQUENCE</scope>
    <source>
        <strain evidence="8">CB-2022</strain>
        <tissue evidence="8">Muscle</tissue>
    </source>
</reference>
<dbReference type="InterPro" id="IPR036772">
    <property type="entry name" value="SRCR-like_dom_sf"/>
</dbReference>
<dbReference type="InterPro" id="IPR023780">
    <property type="entry name" value="Chromo_domain"/>
</dbReference>
<comment type="caution">
    <text evidence="5">Lacks conserved residue(s) required for the propagation of feature annotation.</text>
</comment>
<dbReference type="GO" id="GO:0005634">
    <property type="term" value="C:nucleus"/>
    <property type="evidence" value="ECO:0007669"/>
    <property type="project" value="UniProtKB-SubCell"/>
</dbReference>
<dbReference type="GO" id="GO:0016020">
    <property type="term" value="C:membrane"/>
    <property type="evidence" value="ECO:0007669"/>
    <property type="project" value="InterPro"/>
</dbReference>
<dbReference type="PANTHER" id="PTHR19331">
    <property type="entry name" value="SCAVENGER RECEPTOR DOMAIN-CONTAINING"/>
    <property type="match status" value="1"/>
</dbReference>
<evidence type="ECO:0008006" key="10">
    <source>
        <dbReference type="Google" id="ProtNLM"/>
    </source>
</evidence>
<keyword evidence="3" id="KW-0677">Repeat</keyword>
<dbReference type="AlphaFoldDB" id="A0AAD8ZGG4"/>
<dbReference type="SUPFAM" id="SSF56487">
    <property type="entry name" value="SRCR-like"/>
    <property type="match status" value="1"/>
</dbReference>
<sequence length="106" mass="11750">MVGGAPAYTVKCLMDIQQVCGEVQYLVDWEGDGPEERSWVPSRHILDCELIWAFRQDHVVHLGTSGAAPSGGVLVEIYRNGQRGTVCDDHWDMKDAEMVCRQLGCG</sequence>
<dbReference type="PROSITE" id="PS50013">
    <property type="entry name" value="CHROMO_2"/>
    <property type="match status" value="1"/>
</dbReference>
<dbReference type="PRINTS" id="PR00258">
    <property type="entry name" value="SPERACTRCPTR"/>
</dbReference>
<evidence type="ECO:0000259" key="6">
    <source>
        <dbReference type="PROSITE" id="PS50013"/>
    </source>
</evidence>
<evidence type="ECO:0000256" key="3">
    <source>
        <dbReference type="ARBA" id="ARBA00022737"/>
    </source>
</evidence>
<comment type="subcellular location">
    <subcellularLocation>
        <location evidence="1">Nucleus</location>
    </subcellularLocation>
</comment>
<evidence type="ECO:0000259" key="7">
    <source>
        <dbReference type="PROSITE" id="PS50287"/>
    </source>
</evidence>
<dbReference type="Pfam" id="PF00530">
    <property type="entry name" value="SRCR"/>
    <property type="match status" value="1"/>
</dbReference>
<name>A0AAD8ZGG4_9TELE</name>
<organism evidence="8 9">
    <name type="scientific">Electrophorus voltai</name>
    <dbReference type="NCBI Taxonomy" id="2609070"/>
    <lineage>
        <taxon>Eukaryota</taxon>
        <taxon>Metazoa</taxon>
        <taxon>Chordata</taxon>
        <taxon>Craniata</taxon>
        <taxon>Vertebrata</taxon>
        <taxon>Euteleostomi</taxon>
        <taxon>Actinopterygii</taxon>
        <taxon>Neopterygii</taxon>
        <taxon>Teleostei</taxon>
        <taxon>Ostariophysi</taxon>
        <taxon>Gymnotiformes</taxon>
        <taxon>Gymnotoidei</taxon>
        <taxon>Gymnotidae</taxon>
        <taxon>Electrophorus</taxon>
    </lineage>
</organism>
<accession>A0AAD8ZGG4</accession>
<evidence type="ECO:0000256" key="1">
    <source>
        <dbReference type="ARBA" id="ARBA00004123"/>
    </source>
</evidence>
<dbReference type="EMBL" id="JAROKS010000012">
    <property type="protein sequence ID" value="KAK1797994.1"/>
    <property type="molecule type" value="Genomic_DNA"/>
</dbReference>
<dbReference type="Proteomes" id="UP001239994">
    <property type="component" value="Unassembled WGS sequence"/>
</dbReference>
<dbReference type="Pfam" id="PF00385">
    <property type="entry name" value="Chromo"/>
    <property type="match status" value="1"/>
</dbReference>
<evidence type="ECO:0000256" key="4">
    <source>
        <dbReference type="ARBA" id="ARBA00023157"/>
    </source>
</evidence>
<evidence type="ECO:0000313" key="8">
    <source>
        <dbReference type="EMBL" id="KAK1797994.1"/>
    </source>
</evidence>
<feature type="domain" description="SRCR" evidence="7">
    <location>
        <begin position="60"/>
        <end position="106"/>
    </location>
</feature>
<dbReference type="InterPro" id="IPR001190">
    <property type="entry name" value="SRCR"/>
</dbReference>
<evidence type="ECO:0000256" key="2">
    <source>
        <dbReference type="ARBA" id="ARBA00022729"/>
    </source>
</evidence>
<dbReference type="Gene3D" id="3.10.250.10">
    <property type="entry name" value="SRCR-like domain"/>
    <property type="match status" value="1"/>
</dbReference>
<comment type="caution">
    <text evidence="8">The sequence shown here is derived from an EMBL/GenBank/DDBJ whole genome shotgun (WGS) entry which is preliminary data.</text>
</comment>
<evidence type="ECO:0000256" key="5">
    <source>
        <dbReference type="PROSITE-ProRule" id="PRU00196"/>
    </source>
</evidence>
<dbReference type="PROSITE" id="PS50287">
    <property type="entry name" value="SRCR_2"/>
    <property type="match status" value="1"/>
</dbReference>
<dbReference type="Gene3D" id="2.40.50.40">
    <property type="match status" value="1"/>
</dbReference>
<keyword evidence="4" id="KW-1015">Disulfide bond</keyword>
<dbReference type="InterPro" id="IPR016197">
    <property type="entry name" value="Chromo-like_dom_sf"/>
</dbReference>
<keyword evidence="2" id="KW-0732">Signal</keyword>